<dbReference type="STRING" id="7739.C3YT85"/>
<dbReference type="InterPro" id="IPR003961">
    <property type="entry name" value="FN3_dom"/>
</dbReference>
<name>C3YT85_BRAFL</name>
<feature type="region of interest" description="Disordered" evidence="1">
    <location>
        <begin position="1474"/>
        <end position="1572"/>
    </location>
</feature>
<feature type="compositionally biased region" description="Low complexity" evidence="1">
    <location>
        <begin position="1629"/>
        <end position="1652"/>
    </location>
</feature>
<feature type="compositionally biased region" description="Low complexity" evidence="1">
    <location>
        <begin position="1552"/>
        <end position="1572"/>
    </location>
</feature>
<evidence type="ECO:0000256" key="1">
    <source>
        <dbReference type="SAM" id="MobiDB-lite"/>
    </source>
</evidence>
<reference evidence="4" key="1">
    <citation type="journal article" date="2008" name="Nature">
        <title>The amphioxus genome and the evolution of the chordate karyotype.</title>
        <authorList>
            <consortium name="US DOE Joint Genome Institute (JGI-PGF)"/>
            <person name="Putnam N.H."/>
            <person name="Butts T."/>
            <person name="Ferrier D.E.K."/>
            <person name="Furlong R.F."/>
            <person name="Hellsten U."/>
            <person name="Kawashima T."/>
            <person name="Robinson-Rechavi M."/>
            <person name="Shoguchi E."/>
            <person name="Terry A."/>
            <person name="Yu J.-K."/>
            <person name="Benito-Gutierrez E.L."/>
            <person name="Dubchak I."/>
            <person name="Garcia-Fernandez J."/>
            <person name="Gibson-Brown J.J."/>
            <person name="Grigoriev I.V."/>
            <person name="Horton A.C."/>
            <person name="de Jong P.J."/>
            <person name="Jurka J."/>
            <person name="Kapitonov V.V."/>
            <person name="Kohara Y."/>
            <person name="Kuroki Y."/>
            <person name="Lindquist E."/>
            <person name="Lucas S."/>
            <person name="Osoegawa K."/>
            <person name="Pennacchio L.A."/>
            <person name="Salamov A.A."/>
            <person name="Satou Y."/>
            <person name="Sauka-Spengler T."/>
            <person name="Schmutz J."/>
            <person name="Shin-I T."/>
            <person name="Toyoda A."/>
            <person name="Bronner-Fraser M."/>
            <person name="Fujiyama A."/>
            <person name="Holland L.Z."/>
            <person name="Holland P.W.H."/>
            <person name="Satoh N."/>
            <person name="Rokhsar D.S."/>
        </authorList>
    </citation>
    <scope>NUCLEOTIDE SEQUENCE [LARGE SCALE GENOMIC DNA]</scope>
    <source>
        <strain evidence="4">S238N-H82</strain>
        <tissue evidence="4">Testes</tissue>
    </source>
</reference>
<feature type="signal peptide" evidence="2">
    <location>
        <begin position="1"/>
        <end position="23"/>
    </location>
</feature>
<dbReference type="SUPFAM" id="SSF49265">
    <property type="entry name" value="Fibronectin type III"/>
    <property type="match status" value="2"/>
</dbReference>
<dbReference type="FunFam" id="2.60.120.260:FF:000285">
    <property type="entry name" value="Uncharacterized protein"/>
    <property type="match status" value="1"/>
</dbReference>
<organism>
    <name type="scientific">Branchiostoma floridae</name>
    <name type="common">Florida lancelet</name>
    <name type="synonym">Amphioxus</name>
    <dbReference type="NCBI Taxonomy" id="7739"/>
    <lineage>
        <taxon>Eukaryota</taxon>
        <taxon>Metazoa</taxon>
        <taxon>Chordata</taxon>
        <taxon>Cephalochordata</taxon>
        <taxon>Leptocardii</taxon>
        <taxon>Amphioxiformes</taxon>
        <taxon>Branchiostomatidae</taxon>
        <taxon>Branchiostoma</taxon>
    </lineage>
</organism>
<protein>
    <recommendedName>
        <fullName evidence="3">Fibronectin type-III domain-containing protein</fullName>
    </recommendedName>
</protein>
<dbReference type="Gene3D" id="2.60.120.260">
    <property type="entry name" value="Galactose-binding domain-like"/>
    <property type="match status" value="1"/>
</dbReference>
<keyword evidence="2" id="KW-0732">Signal</keyword>
<dbReference type="PROSITE" id="PS01186">
    <property type="entry name" value="EGF_2"/>
    <property type="match status" value="1"/>
</dbReference>
<dbReference type="PANTHER" id="PTHR16897:SF2">
    <property type="entry name" value="OS03G0226600 PROTEIN"/>
    <property type="match status" value="1"/>
</dbReference>
<evidence type="ECO:0000313" key="4">
    <source>
        <dbReference type="EMBL" id="EEN56452.1"/>
    </source>
</evidence>
<evidence type="ECO:0000259" key="3">
    <source>
        <dbReference type="PROSITE" id="PS50853"/>
    </source>
</evidence>
<dbReference type="PROSITE" id="PS00022">
    <property type="entry name" value="EGF_1"/>
    <property type="match status" value="1"/>
</dbReference>
<gene>
    <name evidence="4" type="ORF">BRAFLDRAFT_99630</name>
</gene>
<dbReference type="InParanoid" id="C3YT85"/>
<dbReference type="PROSITE" id="PS50853">
    <property type="entry name" value="FN3"/>
    <property type="match status" value="1"/>
</dbReference>
<dbReference type="PANTHER" id="PTHR16897">
    <property type="entry name" value="OS10G0105400 PROTEIN"/>
    <property type="match status" value="1"/>
</dbReference>
<dbReference type="EMBL" id="GG666551">
    <property type="protein sequence ID" value="EEN56452.1"/>
    <property type="molecule type" value="Genomic_DNA"/>
</dbReference>
<feature type="compositionally biased region" description="Low complexity" evidence="1">
    <location>
        <begin position="1500"/>
        <end position="1534"/>
    </location>
</feature>
<dbReference type="InterPro" id="IPR000884">
    <property type="entry name" value="TSP1_rpt"/>
</dbReference>
<accession>C3YT85</accession>
<dbReference type="PROSITE" id="PS50092">
    <property type="entry name" value="TSP1"/>
    <property type="match status" value="2"/>
</dbReference>
<sequence length="4019" mass="438028">MVSIRVLLTVGIALLICVDISTSWRRRRCNWHWNSWSACTAPCGNAGTQTRTASGSGAPGPETRACNRFCHNGATPLSHSCSCPDEFWGTCCENLLLVCLDVTTSWWSRRRRRRCDWKWGDWGACNAPCGNAGTQTRKASGCGAPGPETKACNRFCRNGATPRSRSCSCPNQFWDTCCDKPCTAIANCERLICTTASNHQCNRCNFDRGGQVIAYQRVASGGYPNRVCEQRCSWRPDSKFCYPGRCPGTPSTCTCAPGFGGNNCLAISSQPTIMHCLAKLQRIVGGAERDTLEADCGAVTAPSTVYVGRHIAYNRLQMTWDSSWIGPTAADWPRPYYINDFRVGIVTASTTWRLLRGGSVLRSGTITCDIGHNRDNPDTNLHDCVDHGDLTLPALQHGDKLEFKARATNGGYVVINNHDRSNGVVTQNPRQYYQGSEVIHTAHFTYDLRDPVHCSVASSCSSKIMEIGPPYTKNGQIQLRWPGWSDEGSGLGRYEYVVYKLQPYGDVLGMRSVTPVMSGSQNVSGGAGMVDVTLSEPGTYCFLLTVDDVAGNYQRARRFLIYDDVNNVTVDAHQPLWADSAAANTSHLWQTNLQNSLGTGTKISLKWPGRYRNLFHHQHKLLAAIEPYDPPIAAGYEEVTGLPPLQRSRQAIPNTYGIMKVETVFAVDHAGGRNITTPSDTWTAVPDVTAQGVDLDIPRVDGDSVRLWLRAFDIVDNFVQEEVLLHVDSSPPVVQNFWLNRHGVPALAVHHSSDLLTMRFEFEAFDDHSGLHNIHWSLQDFLNSSTVHGEGQVAVRRPSVLHPECDPPHCACIPKDSECYFRNYEIVPDLSKMDIPVGSHDHDYVFVITVTNNAMLVTTVTFQITVDESPPTPGHMQDALSGQRDLDFQQDPQLHAWWDGFFDRESGVQFYQYGFANRCLGQDEFGIPQPEQIHNTTGKFGSWTAPAAGTYFCTVVAYNPALTLSHPVCSDGITVDASPPSVRHVKLSGYHARPGLVSDDGGNVWIVNKDGEREVVEDPPESCRYLHVQWEGWDDESGIAEYEVGLSSTELGTVSPDIHPYTSTKSHPELTLYHPNLAQGALFYIVIRATNRALLSTSKVFGPVTVDVTPPVIDTPINVTHTTFNTTSGNEDFLVPTWSEGSIYDTEDLADLELEVAAEPCSFARCPTNRIEITLPEYGNYIEVDFRDYVVAVDADLNVTRPLVDAASNVTYPLTKYQVNPVMKSSSAGEYLFPPATFTTCNATRTCAFSVIVKDNTAPQLLHCPSSYHHLQGGSCRDLNVYDHYSNTTMASWFRDNVGVNTVHCKQPTVNTIAPGETASVTCQAKDIVGNPSAFCNITFYCKSRVCPRLRPPEFGAFVCNEDQHERKCVLFCTEGKLHTRPNVFKCDMSNPSPTWTGAHGTTVDRVNCKDNSRHEPQFTVNMTCTSDDEAFYTEVRQTLSETKGGQELCFNASDVDCDITVTCANDSNQVTTTQVLTSKTTSTTQSPKTARNSTSPRSSANITQLTTATTNLLPTTAITSTDTTTRTNPTTKHTPSHPITASTGTNANKEPSTASTITTPPPATAKTSTFPRSSADITIYAPETMTLPPTIAKISTTARPSFDTTRNTPQTTAITTLLEPTAVPSRNTPTCTNPTTKHTPSHPKTATTSATDIPGDGKPEMEKTEMKKYKFSLASVIAAVSVICVVAFVIAAIICVKKTTKAPIADAYRAQQLPPYTFHADPVVPGHSPGGTELFAFAPVTSILESNSLCPTESCVAIPVSQFKWHLHGDQVYYVTLRVTNSAGLTSSLTSTPYHHNVELPSVGVVFELAESAATDTLRNPPDIDHQTSQSEIRCRWFGFAHAYQDISYLTGVGSAPGLDDVVALEVMGSATSHVFAGLSLQHFQRYYVTVVARTEAGEVNATSDGVAVLPQDGELAGATVSDGSCHSPILYNESLFTHHSSAAFPASCADDIDFQASTTTVHSFWSVPASMEDFVSYVRWTLEREQSVGGTTWEAVRTIQDAPNTGFLVATELHLSPGGLYRSALQFCHQDGCFRPTVSDGFWVTAEPPVPTEINSLIYDDGNMSLTFSWNEFVTTELTGDEALQTMAMGGYEWTLSVTGKESSALGTILYPWQPVVDLRRSGQNISATVALPNPLEFTTCIKLLLRGKNKAGLYSVTSREIHDCNDPGSVNIRDPVVFDAVPDFNATLEENSGISLSTNHFWTVPDEDFTRSRDTLAAAWPSLRHGDYYWKVLSSDSIERWSYHRHENGINYHSFRCDEPETLRCGQTKLNFVNVRGLDLQNGQRYFVCVFAEETTLEFEKFEQVAPEVSVCSNGVVVDTEPPVPGEVHAGWGNQNYQTSTTVLPIVWESFRDVEVHGNTGHQHSGVVKYEYAIGTSPGVMDVRQSVDVGLTNHVVARDLLLQSGHTYYVTVRATDHVGLQATATSPGLTIDTTPPSVTNTRIDVGGRYLMSTDVVSVNWDGLFFDLESGVRDYAWCIGSQPGHDDVMSYDDVGPEEQASSDPSTSLGLLEGHTYFVTVKATNRAGLAATASSWGFVVEASPPLTGFVNDGGQQDIDYQCGFVVEASPPLPGFVRDGRQQDIDYQHNLSTISATWGGFREPHTDIAEYSWMVGTCSGCDDVMEEQHVGLITVTACNTADLCTTVSSDGVVPDTSPPLAGLVLDGNSDGDIQYQASRTTIRAHCFNFHDPHTGLSHYEWRVGTSAGAEDILPSTGLHLSEQAFASGLDPPLPLGVPLFVTIRAYNKAGLWVERSSNGFTVDNTAPSSVTNPIVDSTLGSLVPNTQVWRDTLQATWDFADQESPLLYHVISLYTHHQSDLVTEPVRLPGDADGHAFSNLTLHDGDTYYVKVTACNAAMLCTTRESLGHMVDSSPPTVGTFAVATDHVTALGRDVDGHMTYWQTIGSTGPHLRLAWLGFADPHSGIDHYLVTVGTFYSGTDLTQDGTVRVNHTGSFESSGEGRVQLGTVPVSRDLVPGERVYISLWAVNTVGLNGDVAHATFETVPSNPTSGVLDLVRRCEAQSCQGHCTCAPSNQKCQPLSAACNEVTGNSQYTSVEVLDTLDLRTSAPPGQDVNFTRSSTSLAAMWSAEQDSRIPVQRYEWSAGLAGEVAGSHVFDTSTDRIWHDVGSRTSAVLTLRREGTYASLEPRVTYVWYVRAWYSQNDFAIFTSDGVKSLPLPPQVSGSRKVKDLENISTNKDKDFTTSQTMIAVSWNSVFPDPFEEISNYQVALGTSPGASDVIAWGIVTTTPDVTRTSLDNLSLQTGVTYYSSVRATNHAGLHTTVTSDGIKVDTIAPTEGTVYDGLGLHDADYQNDSLSVWATWHGFSDLESYIHHYVWCVGSSPGAEDILSCRDVGVQISASDKLTQALISGTKYYSTVTAVDAAGLRSSPVSSNGITVDSTPPVPVEKLNFGPNLVNNPSFEQALGVADWNVSGTAEAVAASGFATKDGQKYLHLHGSISQTVPTQPGHKYQLTFHARHVEKLSLPLQSQEGKVSAPGLHKTFKLYQRFGTFDGSGSSDEVAQNWHQHIYYFTATGSESDITFRSVGRAGMALDQVSVRLVNVSTQRESDGESASGLVHVHTSTAADWHVVQASWNLEDLESPIVKYEWAIGTVKGGTQLQGFTSVGRSTSGRNENLHLQHGSSVHVTVVATNAAELRTVVYSVPAVVDLTPPVISNIQEHVRPHFRTCRTDLRSEHTGETIICQNLTPPVIRNIQDGVEPDDVDYQSTETFAASWEVSDKESGVSWCEWGQGLSPGSTEISHFQSTDSFSSSSKNLTGLIYHGQTVYTTVRCHNQAGLESQAVTDGATLVTSPPDSTAAALRVASPSQTPFPAEDRYQSAAEQLRFFWEGFSDEAGIDHYEISISGPNNYTHTWLAAGDNGETSATLSGLGLESHQTYSVFCRAVNMGGLVSNAVWTNVTIETEQPLVNGSSVVSQWQPPDILHLDWTGNFLSQSALIYEVSLGTVRGGSDVMQWMETTETAMTVTGVDHSRAHYVIITAVNRAGLYVSQVHRLAV</sequence>
<feature type="compositionally biased region" description="Polar residues" evidence="1">
    <location>
        <begin position="1538"/>
        <end position="1551"/>
    </location>
</feature>
<evidence type="ECO:0000256" key="2">
    <source>
        <dbReference type="SAM" id="SignalP"/>
    </source>
</evidence>
<feature type="compositionally biased region" description="Low complexity" evidence="1">
    <location>
        <begin position="1474"/>
        <end position="1490"/>
    </location>
</feature>
<feature type="chain" id="PRO_5002935964" description="Fibronectin type-III domain-containing protein" evidence="2">
    <location>
        <begin position="24"/>
        <end position="4019"/>
    </location>
</feature>
<feature type="region of interest" description="Disordered" evidence="1">
    <location>
        <begin position="1623"/>
        <end position="1658"/>
    </location>
</feature>
<dbReference type="eggNOG" id="ENOG502RIGR">
    <property type="taxonomic scope" value="Eukaryota"/>
</dbReference>
<dbReference type="SMART" id="SM00209">
    <property type="entry name" value="TSP1"/>
    <property type="match status" value="2"/>
</dbReference>
<proteinExistence type="predicted"/>
<dbReference type="InterPro" id="IPR000742">
    <property type="entry name" value="EGF"/>
</dbReference>
<dbReference type="InterPro" id="IPR036116">
    <property type="entry name" value="FN3_sf"/>
</dbReference>
<feature type="domain" description="Fibronectin type-III" evidence="3">
    <location>
        <begin position="3195"/>
        <end position="3297"/>
    </location>
</feature>